<dbReference type="SUPFAM" id="SSF48371">
    <property type="entry name" value="ARM repeat"/>
    <property type="match status" value="1"/>
</dbReference>
<dbReference type="InterPro" id="IPR032629">
    <property type="entry name" value="DCB_dom"/>
</dbReference>
<dbReference type="Pfam" id="PF16213">
    <property type="entry name" value="DCB"/>
    <property type="match status" value="1"/>
</dbReference>
<dbReference type="Pfam" id="PF12783">
    <property type="entry name" value="Sec7-like_HUS"/>
    <property type="match status" value="1"/>
</dbReference>
<evidence type="ECO:0000256" key="3">
    <source>
        <dbReference type="ARBA" id="ARBA00022927"/>
    </source>
</evidence>
<feature type="domain" description="Mon2 C-terminal" evidence="6">
    <location>
        <begin position="967"/>
        <end position="1122"/>
    </location>
</feature>
<feature type="region of interest" description="Disordered" evidence="4">
    <location>
        <begin position="1152"/>
        <end position="1173"/>
    </location>
</feature>
<evidence type="ECO:0000259" key="6">
    <source>
        <dbReference type="Pfam" id="PF16206"/>
    </source>
</evidence>
<accession>A0AAV5ARB9</accession>
<dbReference type="GO" id="GO:0005794">
    <property type="term" value="C:Golgi apparatus"/>
    <property type="evidence" value="ECO:0007669"/>
    <property type="project" value="UniProtKB-ARBA"/>
</dbReference>
<dbReference type="Proteomes" id="UP001050691">
    <property type="component" value="Unassembled WGS sequence"/>
</dbReference>
<keyword evidence="2" id="KW-0813">Transport</keyword>
<feature type="domain" description="Mon2/Sec7/BIG1-like HUS" evidence="5">
    <location>
        <begin position="250"/>
        <end position="324"/>
    </location>
</feature>
<gene>
    <name evidence="8" type="ORF">Clacol_008689</name>
</gene>
<dbReference type="EMBL" id="BPWL01000009">
    <property type="protein sequence ID" value="GJJ14425.1"/>
    <property type="molecule type" value="Genomic_DNA"/>
</dbReference>
<evidence type="ECO:0000313" key="8">
    <source>
        <dbReference type="EMBL" id="GJJ14425.1"/>
    </source>
</evidence>
<keyword evidence="9" id="KW-1185">Reference proteome</keyword>
<proteinExistence type="inferred from homology"/>
<evidence type="ECO:0000256" key="2">
    <source>
        <dbReference type="ARBA" id="ARBA00022448"/>
    </source>
</evidence>
<dbReference type="InterPro" id="IPR016024">
    <property type="entry name" value="ARM-type_fold"/>
</dbReference>
<comment type="caution">
    <text evidence="8">The sequence shown here is derived from an EMBL/GenBank/DDBJ whole genome shotgun (WGS) entry which is preliminary data.</text>
</comment>
<organism evidence="8 9">
    <name type="scientific">Clathrus columnatus</name>
    <dbReference type="NCBI Taxonomy" id="1419009"/>
    <lineage>
        <taxon>Eukaryota</taxon>
        <taxon>Fungi</taxon>
        <taxon>Dikarya</taxon>
        <taxon>Basidiomycota</taxon>
        <taxon>Agaricomycotina</taxon>
        <taxon>Agaricomycetes</taxon>
        <taxon>Phallomycetidae</taxon>
        <taxon>Phallales</taxon>
        <taxon>Clathraceae</taxon>
        <taxon>Clathrus</taxon>
    </lineage>
</organism>
<feature type="compositionally biased region" description="Polar residues" evidence="4">
    <location>
        <begin position="1154"/>
        <end position="1170"/>
    </location>
</feature>
<reference evidence="8" key="1">
    <citation type="submission" date="2021-10" db="EMBL/GenBank/DDBJ databases">
        <title>De novo Genome Assembly of Clathrus columnatus (Basidiomycota, Fungi) Using Illumina and Nanopore Sequence Data.</title>
        <authorList>
            <person name="Ogiso-Tanaka E."/>
            <person name="Itagaki H."/>
            <person name="Hosoya T."/>
            <person name="Hosaka K."/>
        </authorList>
    </citation>
    <scope>NUCLEOTIDE SEQUENCE</scope>
    <source>
        <strain evidence="8">MO-923</strain>
    </source>
</reference>
<evidence type="ECO:0000259" key="5">
    <source>
        <dbReference type="Pfam" id="PF12783"/>
    </source>
</evidence>
<keyword evidence="3" id="KW-0653">Protein transport</keyword>
<sequence>MSSLAFLVTELQSLASETRRKHPEIREAAEKSLAILRSSPEQANVQLTTKDGSQSEDLLRPVFMGCATRNPKVIAISLGSLQRLISLKAVPLTAVPLIVSIMNDCISQGVDIQLRILQTLLSLITNFPDIHDTLLGDALLVCFKLQESKIAVVSSTAGATLRQLLMFVVDKVLDEDRLEASSGGIPTVLPDGNSVLLRPSAKDAFSVFEDLCLLANSEKSKFLKLDSLPKTFAMELIESTLTNYHNLFHKQFLSELPTESEVFFMLLIKVVSGDNDGDMASSQAPRPSWMRVIALEAIRGLCTDGELMRKVWQLFDANEGSSKVFGTLLSVLKRLSTEKPALLGISPEIMGLGVTSHSAEGSALYEVAGMVANAASATVSGVASMIVSETGLSVGGSTDSPPIPESYIYLLALQCLVILVEGFASLVLPLYNSIAIVRPRAAGESVIHAPPALDLSSLPPEEHSTIQLRAVYSMLDQGWPPLLAALSFYISTNLSDDLFADVVVALQGMINVTGALNLTTPRDAFLVGISKFAVPTRVVSSLDSFHEPPPTPKNALSVENLGLSGLTGAHTRPGLSERNLACLKVLISSSMFLAGSLGSSWFDVLETLQNADYVLTKGATYVKKPGPNPNAPAATRHLIFTDLDPDTIHNSMKKLIDSTKLLDDLAFRDFLTALCKLSSEMVGMQVVLVTDEVDPEVPEEPNARRLSTPSAYAHRRRASGIALTRTMRGGDFGISKLGIVCLLNTNRLLSRDADIAWNIAVNHLLAVIGHPQAPASIRLQAAQTLNDILNAVPRNLANVDDIKAEVQERTLKALAREISVGNMLDIRRMGLETLHQILQSSAHSFVTGWEIIFDTLGKICKPHIVSDIKPLPSESDLSVTGSDPILPRRPSIMANEKGNLTLVRIAFQSLTLVCDTLSALSPEHLRTCIKTLGLFGKQADTNIALTAAASLMWSVSDSIQSQRKDAEKEPEYSALWMSLLLELLGLCTDTRHEVRVGAIQTLFRSLQLYGATLSLETWTECISKIIFPLLDSLTTSVRAESLPTAASNVPENSWDESKILALQSLSSLFSDFMTLKMIHLTTFLDIWDTVVLHVKDSFFFDSRSISTAALRCLERALESLMPSATDSTHVDVVDQACEKTWSACVEMGDRVTKHTSPTSAHSRSQSISSDSTEKIQLRSIPPFSQDSLLAFLDVIKKTREVSKSAVVPKSTGGSKTTDGEWALTRLETLVSILKTVVTYSGSPEYRPDVNSLTPVQSAFISIITSISFSIPASPSLLLSDISSYAALPFLAAFDVPPPHSSVHQNGSAKSSQPLKRVTYIGLSKKIMPMIVDWYLKFKDTADIYADGTVETILSAYSIPIKLKYDCPPSSKSGSDLPLWKTATTCFLRIVKECSFRIGKFGANISDAHIEASEENFDLSVLATLEIDIIPHLGSDPRIPDNVIGSFGKALERASMISVEEEEEDRSAIEYDLDGLKTVNGNGHVAVEGRSRQPPVVPRERFSYWCLDLLFLICSDVAKDRESSRRRVAALCLPSLLKRCSTVLANYVADCKLRKDIPVPRHIEEELLYVLRKLLETKLWSGTLWAALQEKPSEVANVQPAFDLSLSLPEIMQLTAQRSTMAHLFHFYPVLLEIAVLPNKPATLWMMPSLSDVGETTTIEVQGVSSKASFSHIGVNLGGKAEAVEVDSRKLAGECLALIGKEFERH</sequence>
<evidence type="ECO:0000256" key="4">
    <source>
        <dbReference type="SAM" id="MobiDB-lite"/>
    </source>
</evidence>
<dbReference type="PANTHER" id="PTHR10663:SF333">
    <property type="entry name" value="PROTEIN MON2 HOMOLOG"/>
    <property type="match status" value="1"/>
</dbReference>
<feature type="domain" description="Mon2/Sec7/BIG1-like dimerisation and cyclophilin-binding" evidence="7">
    <location>
        <begin position="4"/>
        <end position="176"/>
    </location>
</feature>
<comment type="similarity">
    <text evidence="1">Belongs to the MON2 family.</text>
</comment>
<dbReference type="Pfam" id="PF16206">
    <property type="entry name" value="Mon2_C"/>
    <property type="match status" value="1"/>
</dbReference>
<dbReference type="InterPro" id="IPR032691">
    <property type="entry name" value="Mon2/Sec7/BIG1-like_HUS"/>
</dbReference>
<dbReference type="InterPro" id="IPR032817">
    <property type="entry name" value="Mon2_C"/>
</dbReference>
<evidence type="ECO:0000259" key="7">
    <source>
        <dbReference type="Pfam" id="PF16213"/>
    </source>
</evidence>
<evidence type="ECO:0000313" key="9">
    <source>
        <dbReference type="Proteomes" id="UP001050691"/>
    </source>
</evidence>
<dbReference type="GO" id="GO:0015031">
    <property type="term" value="P:protein transport"/>
    <property type="evidence" value="ECO:0007669"/>
    <property type="project" value="UniProtKB-KW"/>
</dbReference>
<protein>
    <recommendedName>
        <fullName evidence="10">Protein MON2 homolog</fullName>
    </recommendedName>
</protein>
<evidence type="ECO:0000256" key="1">
    <source>
        <dbReference type="ARBA" id="ARBA00008144"/>
    </source>
</evidence>
<name>A0AAV5ARB9_9AGAM</name>
<evidence type="ECO:0008006" key="10">
    <source>
        <dbReference type="Google" id="ProtNLM"/>
    </source>
</evidence>
<dbReference type="PANTHER" id="PTHR10663">
    <property type="entry name" value="GUANYL-NUCLEOTIDE EXCHANGE FACTOR"/>
    <property type="match status" value="1"/>
</dbReference>